<evidence type="ECO:0000259" key="1">
    <source>
        <dbReference type="PROSITE" id="PS51186"/>
    </source>
</evidence>
<evidence type="ECO:0000313" key="2">
    <source>
        <dbReference type="EMBL" id="GAG67082.1"/>
    </source>
</evidence>
<protein>
    <recommendedName>
        <fullName evidence="1">N-acetyltransferase domain-containing protein</fullName>
    </recommendedName>
</protein>
<dbReference type="EMBL" id="BART01004153">
    <property type="protein sequence ID" value="GAG67082.1"/>
    <property type="molecule type" value="Genomic_DNA"/>
</dbReference>
<dbReference type="InterPro" id="IPR000182">
    <property type="entry name" value="GNAT_dom"/>
</dbReference>
<dbReference type="Pfam" id="PF13302">
    <property type="entry name" value="Acetyltransf_3"/>
    <property type="match status" value="1"/>
</dbReference>
<dbReference type="GO" id="GO:0016747">
    <property type="term" value="F:acyltransferase activity, transferring groups other than amino-acyl groups"/>
    <property type="evidence" value="ECO:0007669"/>
    <property type="project" value="InterPro"/>
</dbReference>
<dbReference type="SUPFAM" id="SSF55729">
    <property type="entry name" value="Acyl-CoA N-acyltransferases (Nat)"/>
    <property type="match status" value="1"/>
</dbReference>
<organism evidence="2">
    <name type="scientific">marine sediment metagenome</name>
    <dbReference type="NCBI Taxonomy" id="412755"/>
    <lineage>
        <taxon>unclassified sequences</taxon>
        <taxon>metagenomes</taxon>
        <taxon>ecological metagenomes</taxon>
    </lineage>
</organism>
<proteinExistence type="predicted"/>
<dbReference type="PANTHER" id="PTHR43415:SF3">
    <property type="entry name" value="GNAT-FAMILY ACETYLTRANSFERASE"/>
    <property type="match status" value="1"/>
</dbReference>
<feature type="non-terminal residue" evidence="2">
    <location>
        <position position="1"/>
    </location>
</feature>
<dbReference type="Gene3D" id="3.40.630.30">
    <property type="match status" value="1"/>
</dbReference>
<dbReference type="InterPro" id="IPR016181">
    <property type="entry name" value="Acyl_CoA_acyltransferase"/>
</dbReference>
<accession>X1AAS9</accession>
<dbReference type="AlphaFoldDB" id="X1AAS9"/>
<dbReference type="PANTHER" id="PTHR43415">
    <property type="entry name" value="SPERMIDINE N(1)-ACETYLTRANSFERASE"/>
    <property type="match status" value="1"/>
</dbReference>
<feature type="domain" description="N-acetyltransferase" evidence="1">
    <location>
        <begin position="1"/>
        <end position="119"/>
    </location>
</feature>
<dbReference type="PROSITE" id="PS51186">
    <property type="entry name" value="GNAT"/>
    <property type="match status" value="1"/>
</dbReference>
<comment type="caution">
    <text evidence="2">The sequence shown here is derived from an EMBL/GenBank/DDBJ whole genome shotgun (WGS) entry which is preliminary data.</text>
</comment>
<reference evidence="2" key="1">
    <citation type="journal article" date="2014" name="Front. Microbiol.">
        <title>High frequency of phylogenetically diverse reductive dehalogenase-homologous genes in deep subseafloor sedimentary metagenomes.</title>
        <authorList>
            <person name="Kawai M."/>
            <person name="Futagami T."/>
            <person name="Toyoda A."/>
            <person name="Takaki Y."/>
            <person name="Nishi S."/>
            <person name="Hori S."/>
            <person name="Arai W."/>
            <person name="Tsubouchi T."/>
            <person name="Morono Y."/>
            <person name="Uchiyama I."/>
            <person name="Ito T."/>
            <person name="Fujiyama A."/>
            <person name="Inagaki F."/>
            <person name="Takami H."/>
        </authorList>
    </citation>
    <scope>NUCLEOTIDE SEQUENCE</scope>
    <source>
        <strain evidence="2">Expedition CK06-06</strain>
    </source>
</reference>
<gene>
    <name evidence="2" type="ORF">S01H4_10694</name>
</gene>
<name>X1AAS9_9ZZZZ</name>
<sequence>IESVKEWVSQFDNENKYLFGIYTILEDNHIGNITLYVNKDHQTAVKGYLIGEKQYWGKGAAEEANSLLIQYAFKVLKLRKINGSCYINNIGAIWNYKRLGYKKEGHKKKQVLFKDCFIDVVDYAIFPEDWYAHCKKRGKKFNF</sequence>